<dbReference type="HOGENOM" id="CLU_1522249_0_0_9"/>
<dbReference type="Proteomes" id="UP000017805">
    <property type="component" value="Chromosome"/>
</dbReference>
<proteinExistence type="predicted"/>
<dbReference type="EMBL" id="CP006643">
    <property type="protein sequence ID" value="AGX06487.1"/>
    <property type="molecule type" value="Genomic_DNA"/>
</dbReference>
<protein>
    <recommendedName>
        <fullName evidence="3">HTH IS21-type domain-containing protein</fullName>
    </recommendedName>
</protein>
<organism evidence="1 2">
    <name type="scientific">Bacillus infantis NRRL B-14911</name>
    <dbReference type="NCBI Taxonomy" id="1367477"/>
    <lineage>
        <taxon>Bacteria</taxon>
        <taxon>Bacillati</taxon>
        <taxon>Bacillota</taxon>
        <taxon>Bacilli</taxon>
        <taxon>Bacillales</taxon>
        <taxon>Bacillaceae</taxon>
        <taxon>Bacillus</taxon>
    </lineage>
</organism>
<dbReference type="RefSeq" id="WP_009792735.1">
    <property type="nucleotide sequence ID" value="NC_022524.1"/>
</dbReference>
<dbReference type="InterPro" id="IPR009057">
    <property type="entry name" value="Homeodomain-like_sf"/>
</dbReference>
<name>U5LIM6_9BACI</name>
<dbReference type="SUPFAM" id="SSF46689">
    <property type="entry name" value="Homeodomain-like"/>
    <property type="match status" value="1"/>
</dbReference>
<evidence type="ECO:0000313" key="1">
    <source>
        <dbReference type="EMBL" id="AGX06487.1"/>
    </source>
</evidence>
<reference evidence="1 2" key="1">
    <citation type="submission" date="2013-07" db="EMBL/GenBank/DDBJ databases">
        <title>Complete genome sequence of Bacillus infantis NRRL B-14911 that has potential to induce cardiac disease by antigenic mimicry.</title>
        <authorList>
            <person name="Massilamany C."/>
            <person name="Smith T.P.L."/>
            <person name="Loy J.D."/>
            <person name="Barletta R."/>
            <person name="Reddy J."/>
        </authorList>
    </citation>
    <scope>NUCLEOTIDE SEQUENCE [LARGE SCALE GENOMIC DNA]</scope>
    <source>
        <strain evidence="1 2">NRRL B-14911</strain>
    </source>
</reference>
<dbReference type="AlphaFoldDB" id="U5LIM6"/>
<keyword evidence="2" id="KW-1185">Reference proteome</keyword>
<dbReference type="KEGG" id="bif:N288_23240"/>
<sequence>MIYNEVHKLRSEGFTNSAIARKLKISRNRVIEYGKMSPEEFYSFSISLQSRSKKLDPFREKIIGWLKEHPDLSGAQVLDWLGEKLDVSAVSEGTVRNYVNELREAYHIPKMVSERSYSTVPDLPMAQQLQVDFGQVKVSTTNGTFKRLYFIGFVLAHSRYKYVEWARPTFSSIRSY</sequence>
<gene>
    <name evidence="1" type="ORF">N288_23240</name>
</gene>
<evidence type="ECO:0000313" key="2">
    <source>
        <dbReference type="Proteomes" id="UP000017805"/>
    </source>
</evidence>
<dbReference type="STRING" id="1367477.N288_23240"/>
<evidence type="ECO:0008006" key="3">
    <source>
        <dbReference type="Google" id="ProtNLM"/>
    </source>
</evidence>
<accession>U5LIM6</accession>